<sequence>MSTRRWHGLGIASLVLLLSICQANGSFHSQDFMREVVAGTSFSHHLAIIHHSLHPSGSSTLFCDANNVATNYDPSHRRLTANISSFRSVVGFGFRGRSNAAIVPVLSDESCATLCVQDSLCLSFDVEANMCYIAHTDRYAFPQDFLPRSGSTYFEWQVMAASPSFEPNGGVFHTQTSIRIFTQTRAAAMYYQIISTNGSVVVDYTLATPDLAIVLPEFPCQVLAYSTKVGLDKSPVTTSNLYDIRASKYMYLVPYYNGADFHGKLTRVKLDVQGKKRPRPSLVLEFTDLETFFGIGPFQDQVQVLNLTALDPRMAGYYDGFSVVSTTSYVNVSLESYDDLSQWTLIDSATYRENPGNTIFNNNVPITEEHLYLSPYMNGGGYSGLVTKVYLRAFDASTLPPFSPPVYSILDLTQLDPDLTGFVSCFTRNNFGYFVQRNNDNGLGGKVVRVDLSEFHNAPRLAATVLDLEQIDGRLVGFGGAFVYGKYAFLTPLDRNRVGLELNPNYKYFPTPTSSCMARVDLDDFATVQVVDFSHLNPKFARGYFGGFTVNSFAYFVPYMWTANDLSPTVNPYHGVIIRLNLLTLAIEKLDLTLVDPSLKGFMRGFAFGKYAVFVPHKNGPHNITPRRVNPSQKLHFGKLVRVNTDVFSPDGVDVLDLTATLRSQIPNLPDVELRGFLGGGASGQYGFFVPYFNGVRFAGKVVRVNLRTFNEVQVLDMTQIDDTLRGFTGAVMSATPEPTDTSLWQWTIPEGTRAMYTFIHEENA</sequence>
<accession>W4GZF9</accession>
<reference evidence="3" key="1">
    <citation type="submission" date="2013-12" db="EMBL/GenBank/DDBJ databases">
        <title>The Genome Sequence of Aphanomyces astaci APO3.</title>
        <authorList>
            <consortium name="The Broad Institute Genomics Platform"/>
            <person name="Russ C."/>
            <person name="Tyler B."/>
            <person name="van West P."/>
            <person name="Dieguez-Uribeondo J."/>
            <person name="Young S.K."/>
            <person name="Zeng Q."/>
            <person name="Gargeya S."/>
            <person name="Fitzgerald M."/>
            <person name="Abouelleil A."/>
            <person name="Alvarado L."/>
            <person name="Chapman S.B."/>
            <person name="Gainer-Dewar J."/>
            <person name="Goldberg J."/>
            <person name="Griggs A."/>
            <person name="Gujja S."/>
            <person name="Hansen M."/>
            <person name="Howarth C."/>
            <person name="Imamovic A."/>
            <person name="Ireland A."/>
            <person name="Larimer J."/>
            <person name="McCowan C."/>
            <person name="Murphy C."/>
            <person name="Pearson M."/>
            <person name="Poon T.W."/>
            <person name="Priest M."/>
            <person name="Roberts A."/>
            <person name="Saif S."/>
            <person name="Shea T."/>
            <person name="Sykes S."/>
            <person name="Wortman J."/>
            <person name="Nusbaum C."/>
            <person name="Birren B."/>
        </authorList>
    </citation>
    <scope>NUCLEOTIDE SEQUENCE [LARGE SCALE GENOMIC DNA]</scope>
    <source>
        <strain evidence="3">APO3</strain>
    </source>
</reference>
<proteinExistence type="predicted"/>
<feature type="chain" id="PRO_5004842883" description="Apple domain-containing protein" evidence="1">
    <location>
        <begin position="24"/>
        <end position="765"/>
    </location>
</feature>
<dbReference type="InterPro" id="IPR003609">
    <property type="entry name" value="Pan_app"/>
</dbReference>
<name>W4GZF9_APHAT</name>
<protein>
    <recommendedName>
        <fullName evidence="2">Apple domain-containing protein</fullName>
    </recommendedName>
</protein>
<dbReference type="AlphaFoldDB" id="W4GZF9"/>
<organism evidence="3">
    <name type="scientific">Aphanomyces astaci</name>
    <name type="common">Crayfish plague agent</name>
    <dbReference type="NCBI Taxonomy" id="112090"/>
    <lineage>
        <taxon>Eukaryota</taxon>
        <taxon>Sar</taxon>
        <taxon>Stramenopiles</taxon>
        <taxon>Oomycota</taxon>
        <taxon>Saprolegniomycetes</taxon>
        <taxon>Saprolegniales</taxon>
        <taxon>Verrucalvaceae</taxon>
        <taxon>Aphanomyces</taxon>
    </lineage>
</organism>
<keyword evidence="1" id="KW-0732">Signal</keyword>
<dbReference type="SUPFAM" id="SSF57414">
    <property type="entry name" value="Hairpin loop containing domain-like"/>
    <property type="match status" value="1"/>
</dbReference>
<dbReference type="GeneID" id="20805555"/>
<dbReference type="EMBL" id="KI913119">
    <property type="protein sequence ID" value="ETV84313.1"/>
    <property type="molecule type" value="Genomic_DNA"/>
</dbReference>
<dbReference type="RefSeq" id="XP_009826005.1">
    <property type="nucleotide sequence ID" value="XM_009827703.1"/>
</dbReference>
<dbReference type="PROSITE" id="PS50948">
    <property type="entry name" value="PAN"/>
    <property type="match status" value="1"/>
</dbReference>
<feature type="signal peptide" evidence="1">
    <location>
        <begin position="1"/>
        <end position="23"/>
    </location>
</feature>
<evidence type="ECO:0000313" key="3">
    <source>
        <dbReference type="EMBL" id="ETV84313.1"/>
    </source>
</evidence>
<evidence type="ECO:0000259" key="2">
    <source>
        <dbReference type="PROSITE" id="PS50948"/>
    </source>
</evidence>
<dbReference type="VEuPathDB" id="FungiDB:H257_03559"/>
<dbReference type="OrthoDB" id="65504at2759"/>
<gene>
    <name evidence="3" type="ORF">H257_03559</name>
</gene>
<evidence type="ECO:0000256" key="1">
    <source>
        <dbReference type="SAM" id="SignalP"/>
    </source>
</evidence>
<feature type="domain" description="Apple" evidence="2">
    <location>
        <begin position="63"/>
        <end position="158"/>
    </location>
</feature>